<accession>A0ABQ1NUI8</accession>
<comment type="caution">
    <text evidence="5">The sequence shown here is derived from an EMBL/GenBank/DDBJ whole genome shotgun (WGS) entry which is preliminary data.</text>
</comment>
<protein>
    <submittedName>
        <fullName evidence="5">Transcriptional regulator</fullName>
    </submittedName>
</protein>
<organism evidence="5 6">
    <name type="scientific">Thalassobacillus devorans</name>
    <dbReference type="NCBI Taxonomy" id="279813"/>
    <lineage>
        <taxon>Bacteria</taxon>
        <taxon>Bacillati</taxon>
        <taxon>Bacillota</taxon>
        <taxon>Bacilli</taxon>
        <taxon>Bacillales</taxon>
        <taxon>Bacillaceae</taxon>
        <taxon>Thalassobacillus</taxon>
    </lineage>
</organism>
<dbReference type="RefSeq" id="WP_062442208.1">
    <property type="nucleotide sequence ID" value="NZ_BMCJ01000002.1"/>
</dbReference>
<evidence type="ECO:0000256" key="1">
    <source>
        <dbReference type="ARBA" id="ARBA00006754"/>
    </source>
</evidence>
<feature type="domain" description="CdaR GGDEF-like" evidence="4">
    <location>
        <begin position="144"/>
        <end position="256"/>
    </location>
</feature>
<gene>
    <name evidence="5" type="primary">cdaR</name>
    <name evidence="5" type="ORF">GCM10007216_14910</name>
</gene>
<comment type="similarity">
    <text evidence="1">Belongs to the CdaR family.</text>
</comment>
<dbReference type="EMBL" id="BMCJ01000002">
    <property type="protein sequence ID" value="GGC85222.1"/>
    <property type="molecule type" value="Genomic_DNA"/>
</dbReference>
<dbReference type="Gene3D" id="1.10.10.2840">
    <property type="entry name" value="PucR C-terminal helix-turn-helix domain"/>
    <property type="match status" value="1"/>
</dbReference>
<dbReference type="InterPro" id="IPR041522">
    <property type="entry name" value="CdaR_GGDEF"/>
</dbReference>
<feature type="domain" description="PucR C-terminal helix-turn-helix" evidence="3">
    <location>
        <begin position="300"/>
        <end position="355"/>
    </location>
</feature>
<dbReference type="Pfam" id="PF05651">
    <property type="entry name" value="Diacid_rec"/>
    <property type="match status" value="1"/>
</dbReference>
<dbReference type="InterPro" id="IPR025736">
    <property type="entry name" value="PucR_C-HTH_dom"/>
</dbReference>
<evidence type="ECO:0000259" key="2">
    <source>
        <dbReference type="Pfam" id="PF05651"/>
    </source>
</evidence>
<dbReference type="Pfam" id="PF17853">
    <property type="entry name" value="GGDEF_2"/>
    <property type="match status" value="1"/>
</dbReference>
<sequence length="365" mass="41949">MLTTEIANDIVKETSLRIDRNVNIMNNKGEIIASRDKSRVGKIHEGALEVLKKGETLIIPSDQNENWKGAQSGINLPIVFQERVLGVIGITGAPEEMGELAGLVKMTTELMIRQEFIASQMEWKQRTKEMIIEELLKTAPSYDQISRGLNILHLKLQPPFIILIVQIKERSIPNQTLINKLEDIVGQGNGIIGFININRLFIGITGLNEEKAHQQIDKVYHFLKELHIKFRISYSLPFNQMEGFNQSYLDCDLSLNISGETNDLVSFGNLEAKAFIYQINRSKAERFFHRIKENLSESEMETLEVFFSTNLNIQKASEELFIHRNTLIYRLQRIVEKTGYDPKKFHDALTLQIALWLFEKLKHNP</sequence>
<dbReference type="InterPro" id="IPR008599">
    <property type="entry name" value="Diacid_rec"/>
</dbReference>
<evidence type="ECO:0000313" key="6">
    <source>
        <dbReference type="Proteomes" id="UP000619534"/>
    </source>
</evidence>
<name>A0ABQ1NUI8_9BACI</name>
<keyword evidence="6" id="KW-1185">Reference proteome</keyword>
<dbReference type="Pfam" id="PF13556">
    <property type="entry name" value="HTH_30"/>
    <property type="match status" value="1"/>
</dbReference>
<dbReference type="Proteomes" id="UP000619534">
    <property type="component" value="Unassembled WGS sequence"/>
</dbReference>
<dbReference type="PANTHER" id="PTHR33744:SF15">
    <property type="entry name" value="CARBOHYDRATE DIACID REGULATOR"/>
    <property type="match status" value="1"/>
</dbReference>
<evidence type="ECO:0000259" key="3">
    <source>
        <dbReference type="Pfam" id="PF13556"/>
    </source>
</evidence>
<evidence type="ECO:0000313" key="5">
    <source>
        <dbReference type="EMBL" id="GGC85222.1"/>
    </source>
</evidence>
<dbReference type="InterPro" id="IPR051448">
    <property type="entry name" value="CdaR-like_regulators"/>
</dbReference>
<feature type="domain" description="Putative sugar diacid recognition" evidence="2">
    <location>
        <begin position="2"/>
        <end position="135"/>
    </location>
</feature>
<reference evidence="6" key="1">
    <citation type="journal article" date="2019" name="Int. J. Syst. Evol. Microbiol.">
        <title>The Global Catalogue of Microorganisms (GCM) 10K type strain sequencing project: providing services to taxonomists for standard genome sequencing and annotation.</title>
        <authorList>
            <consortium name="The Broad Institute Genomics Platform"/>
            <consortium name="The Broad Institute Genome Sequencing Center for Infectious Disease"/>
            <person name="Wu L."/>
            <person name="Ma J."/>
        </authorList>
    </citation>
    <scope>NUCLEOTIDE SEQUENCE [LARGE SCALE GENOMIC DNA]</scope>
    <source>
        <strain evidence="6">CCM 7282</strain>
    </source>
</reference>
<proteinExistence type="inferred from homology"/>
<dbReference type="InterPro" id="IPR042070">
    <property type="entry name" value="PucR_C-HTH_sf"/>
</dbReference>
<evidence type="ECO:0000259" key="4">
    <source>
        <dbReference type="Pfam" id="PF17853"/>
    </source>
</evidence>
<dbReference type="PANTHER" id="PTHR33744">
    <property type="entry name" value="CARBOHYDRATE DIACID REGULATOR"/>
    <property type="match status" value="1"/>
</dbReference>